<name>A0A1Y3MK73_9BACI</name>
<dbReference type="EMBL" id="MWPX01000006">
    <property type="protein sequence ID" value="OUM49291.1"/>
    <property type="molecule type" value="Genomic_DNA"/>
</dbReference>
<dbReference type="Proteomes" id="UP000195321">
    <property type="component" value="Unassembled WGS sequence"/>
</dbReference>
<sequence>MTVKDINITGELSEGIFSDERMSSNAKKTLLLFFTEYILHGTNSMIDESGDKIEFNFTKGKTFSVPVIPFIDFERGRIEIDELLVYTYLCYVAHTSNNSNVKIRVDMISKRTGLSKKKVKDALNSLYEKESYITDLGKGIIDVYLLSKDLLSQLERGKELVGQGELDKGGSTPIPTELMNNYYKYGFSLTDLGILVMLMTYAYKGIYTEDEIIKKIIGKHPETTEFQIQSAVRKAENQGFFKLVKLGNGSTQLIYEN</sequence>
<accession>A0A1Y3MK73</accession>
<dbReference type="Gene3D" id="1.10.10.10">
    <property type="entry name" value="Winged helix-like DNA-binding domain superfamily/Winged helix DNA-binding domain"/>
    <property type="match status" value="2"/>
</dbReference>
<reference evidence="1 2" key="1">
    <citation type="submission" date="2017-02" db="EMBL/GenBank/DDBJ databases">
        <title>Bacillus pseudomycoides isolate FSL K6-0042.</title>
        <authorList>
            <person name="Kovac J."/>
        </authorList>
    </citation>
    <scope>NUCLEOTIDE SEQUENCE [LARGE SCALE GENOMIC DNA]</scope>
    <source>
        <strain evidence="1 2">FSL K6-0042</strain>
    </source>
</reference>
<proteinExistence type="predicted"/>
<organism evidence="1 2">
    <name type="scientific">Bacillus pseudomycoides</name>
    <dbReference type="NCBI Taxonomy" id="64104"/>
    <lineage>
        <taxon>Bacteria</taxon>
        <taxon>Bacillati</taxon>
        <taxon>Bacillota</taxon>
        <taxon>Bacilli</taxon>
        <taxon>Bacillales</taxon>
        <taxon>Bacillaceae</taxon>
        <taxon>Bacillus</taxon>
        <taxon>Bacillus cereus group</taxon>
    </lineage>
</organism>
<dbReference type="InterPro" id="IPR036388">
    <property type="entry name" value="WH-like_DNA-bd_sf"/>
</dbReference>
<dbReference type="RefSeq" id="WP_088093824.1">
    <property type="nucleotide sequence ID" value="NZ_JARHXM010000144.1"/>
</dbReference>
<dbReference type="AlphaFoldDB" id="A0A1Y3MK73"/>
<gene>
    <name evidence="1" type="ORF">BW425_07675</name>
</gene>
<evidence type="ECO:0000313" key="1">
    <source>
        <dbReference type="EMBL" id="OUM49291.1"/>
    </source>
</evidence>
<protein>
    <submittedName>
        <fullName evidence="1">Uncharacterized protein</fullName>
    </submittedName>
</protein>
<evidence type="ECO:0000313" key="2">
    <source>
        <dbReference type="Proteomes" id="UP000195321"/>
    </source>
</evidence>
<comment type="caution">
    <text evidence="1">The sequence shown here is derived from an EMBL/GenBank/DDBJ whole genome shotgun (WGS) entry which is preliminary data.</text>
</comment>